<dbReference type="InterPro" id="IPR035986">
    <property type="entry name" value="PKD_dom_sf"/>
</dbReference>
<protein>
    <recommendedName>
        <fullName evidence="2">CUB domain-containing protein</fullName>
    </recommendedName>
</protein>
<sequence length="959" mass="106541">MKNLVLILLLVGLYLIPNLSNAQTTPIYKLDSTYHEQTRNTCEAILLDDGGSFTNYDTSINYWTAYCPSTPNSRISLRFEQFDIDPSDKIEIFSGVGLNGPIHTTGNNTPFFTNNDLLGQTVMAYVSEPTGCLTVHIISDGANTASGFKAIVECVAYCQYPIAALDTFFNKINPDGTKTPFQIRSFTDTSRIDSATYNLIHYKTIDLCENDSIELVAKPLFPDSAYGYPQDISTCIFSWNYGDMTYDTILFDNHAYNRWGEVRGFDLGLTVLDTLHGGCRSRNPIDVRVRIAKNPIKTVSPIPDMCSGQVFAFNVGYEGNNTIKIDSILFERGATQRFDSAVFIPDGPNCSQPCYESPVTFTEFVPGAVINSVDDILSICVNMEHSFLGDLSLEIVCPNGSNAILKHFTMSGGAFMGQALDQSSGCDPTNAANAMGICWTYCFSNQYLNIPRGVISGNMTSPIDSTRTSDTTKYFQTPIQNATAQPGWETTDLNGFSNLIGCPLNGEWKIRVCDYWGIDNGWVCWWDMSLSQGSMADWEYQVPLDTVMLDGPFIIGNTDTSLFLAPPIDSCGSYNYDVHIVDDFLCVWDTVTKLEVVCTPQVNLGEDIQICEQLTTVLDAGNPGASEYLWEPTGEKTQTINITTPLNANDVLTYIAEVTNTNGMISCYGQDTIFIEVRPAGLAAFHTNPLILEGCEPFNFQLISNSTNADTIEWTVGQYKSSLPNPSFSFPYGTYDVKLKVKTQFGCVDSIIQPQMVHVYKSPTADFGWQPTNPSSTAPTVNFLNQTTPYDITNQYLWKIQAVKNSDLRENIFGMEPSYTWRPYPGLNVVGDYKVTLDAYTVNNGPSGILYECHDTITKVISIINDSLMFPNLISPNGDGINDVFIIRNLVDGQAFPDNELIIYNRNGKRIFYIQDIRSEVEAWDPNKTNTPAGTYFYKFIGRGPTKTVEFNGSIEIMR</sequence>
<dbReference type="SUPFAM" id="SSF49854">
    <property type="entry name" value="Spermadhesin, CUB domain"/>
    <property type="match status" value="1"/>
</dbReference>
<dbReference type="SUPFAM" id="SSF49299">
    <property type="entry name" value="PKD domain"/>
    <property type="match status" value="1"/>
</dbReference>
<evidence type="ECO:0000259" key="2">
    <source>
        <dbReference type="PROSITE" id="PS01180"/>
    </source>
</evidence>
<proteinExistence type="predicted"/>
<dbReference type="EMBL" id="VSSQ01000050">
    <property type="protein sequence ID" value="MPL70001.1"/>
    <property type="molecule type" value="Genomic_DNA"/>
</dbReference>
<dbReference type="InterPro" id="IPR000859">
    <property type="entry name" value="CUB_dom"/>
</dbReference>
<dbReference type="AlphaFoldDB" id="A0A644TWD7"/>
<dbReference type="Pfam" id="PF13585">
    <property type="entry name" value="CHU_C"/>
    <property type="match status" value="1"/>
</dbReference>
<feature type="domain" description="CUB" evidence="2">
    <location>
        <begin position="42"/>
        <end position="155"/>
    </location>
</feature>
<dbReference type="InterPro" id="IPR013783">
    <property type="entry name" value="Ig-like_fold"/>
</dbReference>
<reference evidence="3" key="1">
    <citation type="submission" date="2019-08" db="EMBL/GenBank/DDBJ databases">
        <authorList>
            <person name="Kucharzyk K."/>
            <person name="Murdoch R.W."/>
            <person name="Higgins S."/>
            <person name="Loffler F."/>
        </authorList>
    </citation>
    <scope>NUCLEOTIDE SEQUENCE</scope>
</reference>
<dbReference type="Gene3D" id="2.60.120.290">
    <property type="entry name" value="Spermadhesin, CUB domain"/>
    <property type="match status" value="1"/>
</dbReference>
<accession>A0A644TWD7</accession>
<gene>
    <name evidence="3" type="ORF">SDC9_15752</name>
</gene>
<name>A0A644TWD7_9ZZZZ</name>
<evidence type="ECO:0000313" key="3">
    <source>
        <dbReference type="EMBL" id="MPL70001.1"/>
    </source>
</evidence>
<keyword evidence="1" id="KW-1015">Disulfide bond</keyword>
<dbReference type="PROSITE" id="PS01180">
    <property type="entry name" value="CUB"/>
    <property type="match status" value="1"/>
</dbReference>
<organism evidence="3">
    <name type="scientific">bioreactor metagenome</name>
    <dbReference type="NCBI Taxonomy" id="1076179"/>
    <lineage>
        <taxon>unclassified sequences</taxon>
        <taxon>metagenomes</taxon>
        <taxon>ecological metagenomes</taxon>
    </lineage>
</organism>
<dbReference type="Gene3D" id="2.60.40.10">
    <property type="entry name" value="Immunoglobulins"/>
    <property type="match status" value="1"/>
</dbReference>
<comment type="caution">
    <text evidence="3">The sequence shown here is derived from an EMBL/GenBank/DDBJ whole genome shotgun (WGS) entry which is preliminary data.</text>
</comment>
<dbReference type="InterPro" id="IPR035914">
    <property type="entry name" value="Sperma_CUB_dom_sf"/>
</dbReference>
<dbReference type="Gene3D" id="2.60.120.260">
    <property type="entry name" value="Galactose-binding domain-like"/>
    <property type="match status" value="1"/>
</dbReference>
<evidence type="ECO:0000256" key="1">
    <source>
        <dbReference type="ARBA" id="ARBA00023157"/>
    </source>
</evidence>